<dbReference type="InterPro" id="IPR050951">
    <property type="entry name" value="Retrovirus_Pol_polyprotein"/>
</dbReference>
<feature type="domain" description="Integrase catalytic" evidence="2">
    <location>
        <begin position="212"/>
        <end position="372"/>
    </location>
</feature>
<dbReference type="PROSITE" id="PS50994">
    <property type="entry name" value="INTEGRASE"/>
    <property type="match status" value="1"/>
</dbReference>
<dbReference type="PANTHER" id="PTHR37984">
    <property type="entry name" value="PROTEIN CBG26694"/>
    <property type="match status" value="1"/>
</dbReference>
<dbReference type="SUPFAM" id="SSF56672">
    <property type="entry name" value="DNA/RNA polymerases"/>
    <property type="match status" value="1"/>
</dbReference>
<dbReference type="FunFam" id="3.30.70.270:FF:000020">
    <property type="entry name" value="Transposon Tf2-6 polyprotein-like Protein"/>
    <property type="match status" value="1"/>
</dbReference>
<dbReference type="EMBL" id="JBHFQA010000007">
    <property type="protein sequence ID" value="KAL2095998.1"/>
    <property type="molecule type" value="Genomic_DNA"/>
</dbReference>
<proteinExistence type="predicted"/>
<dbReference type="InterPro" id="IPR043128">
    <property type="entry name" value="Rev_trsase/Diguanyl_cyclase"/>
</dbReference>
<dbReference type="AlphaFoldDB" id="A0ABD1KA11"/>
<name>A0ABD1KA11_9TELE</name>
<sequence>MLVSFKWPKLRPLPAGNSTLTVSIVWVCQGVRRKLEYLDDVIHGATPESHDERLHRVFTALSEHRLTLNTEKCVFSAPAIEYVGFRVSADGISPLQSNVAAILAIPEPNSATQLASFLGMTGYYLKFLPHYSATTAPLRQLLHKEEPWVWSQECSNAVRTLKAHDSPSVSPFRHCQTHLGHLRRKQVWRSRSPLPHGHSVLLSSATQWNGWSYKVPEELAAFSRVKQELSCCVARGLCTVVVYDLHSKWPELIATGSVTSQVIIDFLDSLFARWGLPNTITTDNGPQLISAEFTTYLKAKGIRHIRTAYYHPQANGGVERFHLSLKNSLRAHLVQGWTFSQALRHTLLHYRATHHPHQPTGVSPALLVLGRELRLPLDRLSAGLPQRPQPRVRASVTRQHAARPLTSEPWSGSGSAGPTEDTNSPHIGPSLSKSLAS</sequence>
<feature type="region of interest" description="Disordered" evidence="1">
    <location>
        <begin position="380"/>
        <end position="437"/>
    </location>
</feature>
<feature type="compositionally biased region" description="Polar residues" evidence="1">
    <location>
        <begin position="420"/>
        <end position="437"/>
    </location>
</feature>
<dbReference type="InterPro" id="IPR001584">
    <property type="entry name" value="Integrase_cat-core"/>
</dbReference>
<dbReference type="Proteomes" id="UP001591681">
    <property type="component" value="Unassembled WGS sequence"/>
</dbReference>
<reference evidence="3 4" key="1">
    <citation type="submission" date="2024-09" db="EMBL/GenBank/DDBJ databases">
        <title>A chromosome-level genome assembly of Gray's grenadier anchovy, Coilia grayii.</title>
        <authorList>
            <person name="Fu Z."/>
        </authorList>
    </citation>
    <scope>NUCLEOTIDE SEQUENCE [LARGE SCALE GENOMIC DNA]</scope>
    <source>
        <strain evidence="3">G4</strain>
        <tissue evidence="3">Muscle</tissue>
    </source>
</reference>
<dbReference type="Gene3D" id="3.30.420.10">
    <property type="entry name" value="Ribonuclease H-like superfamily/Ribonuclease H"/>
    <property type="match status" value="1"/>
</dbReference>
<evidence type="ECO:0000259" key="2">
    <source>
        <dbReference type="PROSITE" id="PS50994"/>
    </source>
</evidence>
<accession>A0ABD1KA11</accession>
<protein>
    <recommendedName>
        <fullName evidence="2">Integrase catalytic domain-containing protein</fullName>
    </recommendedName>
</protein>
<organism evidence="3 4">
    <name type="scientific">Coilia grayii</name>
    <name type="common">Gray's grenadier anchovy</name>
    <dbReference type="NCBI Taxonomy" id="363190"/>
    <lineage>
        <taxon>Eukaryota</taxon>
        <taxon>Metazoa</taxon>
        <taxon>Chordata</taxon>
        <taxon>Craniata</taxon>
        <taxon>Vertebrata</taxon>
        <taxon>Euteleostomi</taxon>
        <taxon>Actinopterygii</taxon>
        <taxon>Neopterygii</taxon>
        <taxon>Teleostei</taxon>
        <taxon>Clupei</taxon>
        <taxon>Clupeiformes</taxon>
        <taxon>Clupeoidei</taxon>
        <taxon>Engraulidae</taxon>
        <taxon>Coilinae</taxon>
        <taxon>Coilia</taxon>
    </lineage>
</organism>
<evidence type="ECO:0000313" key="3">
    <source>
        <dbReference type="EMBL" id="KAL2095998.1"/>
    </source>
</evidence>
<dbReference type="InterPro" id="IPR036397">
    <property type="entry name" value="RNaseH_sf"/>
</dbReference>
<evidence type="ECO:0000256" key="1">
    <source>
        <dbReference type="SAM" id="MobiDB-lite"/>
    </source>
</evidence>
<gene>
    <name evidence="3" type="ORF">ACEWY4_008146</name>
</gene>
<dbReference type="Gene3D" id="3.30.70.270">
    <property type="match status" value="2"/>
</dbReference>
<dbReference type="InterPro" id="IPR043502">
    <property type="entry name" value="DNA/RNA_pol_sf"/>
</dbReference>
<dbReference type="InterPro" id="IPR012337">
    <property type="entry name" value="RNaseH-like_sf"/>
</dbReference>
<comment type="caution">
    <text evidence="3">The sequence shown here is derived from an EMBL/GenBank/DDBJ whole genome shotgun (WGS) entry which is preliminary data.</text>
</comment>
<dbReference type="PANTHER" id="PTHR37984:SF15">
    <property type="entry name" value="INTEGRASE CATALYTIC DOMAIN-CONTAINING PROTEIN"/>
    <property type="match status" value="1"/>
</dbReference>
<evidence type="ECO:0000313" key="4">
    <source>
        <dbReference type="Proteomes" id="UP001591681"/>
    </source>
</evidence>
<dbReference type="Pfam" id="PF00665">
    <property type="entry name" value="rve"/>
    <property type="match status" value="1"/>
</dbReference>
<dbReference type="GO" id="GO:0006259">
    <property type="term" value="P:DNA metabolic process"/>
    <property type="evidence" value="ECO:0007669"/>
    <property type="project" value="UniProtKB-ARBA"/>
</dbReference>
<dbReference type="SUPFAM" id="SSF53098">
    <property type="entry name" value="Ribonuclease H-like"/>
    <property type="match status" value="1"/>
</dbReference>
<keyword evidence="4" id="KW-1185">Reference proteome</keyword>